<dbReference type="InterPro" id="IPR036514">
    <property type="entry name" value="SGNH_hydro_sf"/>
</dbReference>
<proteinExistence type="predicted"/>
<dbReference type="PANTHER" id="PTHR43784">
    <property type="entry name" value="GDSL-LIKE LIPASE/ACYLHYDROLASE, PUTATIVE (AFU_ORTHOLOGUE AFUA_2G00820)-RELATED"/>
    <property type="match status" value="1"/>
</dbReference>
<keyword evidence="1" id="KW-0732">Signal</keyword>
<dbReference type="Gene3D" id="3.40.50.1110">
    <property type="entry name" value="SGNH hydrolase"/>
    <property type="match status" value="1"/>
</dbReference>
<gene>
    <name evidence="3" type="ORF">ACFQ1E_12520</name>
</gene>
<dbReference type="GO" id="GO:0016787">
    <property type="term" value="F:hydrolase activity"/>
    <property type="evidence" value="ECO:0007669"/>
    <property type="project" value="UniProtKB-KW"/>
</dbReference>
<evidence type="ECO:0000313" key="3">
    <source>
        <dbReference type="EMBL" id="MFD0947166.1"/>
    </source>
</evidence>
<keyword evidence="4" id="KW-1185">Reference proteome</keyword>
<dbReference type="SUPFAM" id="SSF52266">
    <property type="entry name" value="SGNH hydrolase"/>
    <property type="match status" value="1"/>
</dbReference>
<dbReference type="PANTHER" id="PTHR43784:SF2">
    <property type="entry name" value="GDSL-LIKE LIPASE_ACYLHYDROLASE, PUTATIVE (AFU_ORTHOLOGUE AFUA_2G00820)-RELATED"/>
    <property type="match status" value="1"/>
</dbReference>
<evidence type="ECO:0000259" key="2">
    <source>
        <dbReference type="Pfam" id="PF13472"/>
    </source>
</evidence>
<feature type="signal peptide" evidence="1">
    <location>
        <begin position="1"/>
        <end position="23"/>
    </location>
</feature>
<dbReference type="InterPro" id="IPR013830">
    <property type="entry name" value="SGNH_hydro"/>
</dbReference>
<sequence length="412" mass="43372">MTGLRMLLAFAALTLGIVQPAAAQHRDRWVAGWASAQQIPEPRNAMAPEDLTDATLRQIVRMQIGGPKLRVRLSNAFGTAPLRIGAATVAFSADNAGARVAAGSIRALKFNGMTAVTIPAGADYWSDPVDLRVAAGQDVAVTLYLPKAPEQQTGHPGSRATSWYLHGDRSAEADLPGATGVDHWYLLSGIEVVCPKGSAVVVMGDSITDGSGVKPNTNLRWTDALQLRLRGDKALTNMAVLNAGLGGNRLLLDGLGPNALARFDRDVLTPPGVTHLIVIEGVNDLGTLTRDAPATPGEHAALVERMTGALQQIVARARARGIKVIGGTILPYGGSGYYHPDALNEADRKAVNAWIRTPGNFDAVIDFDAALRDPANPTKLLPAYDGGDGLHPSMEGYRAMAAAVDLALLRGD</sequence>
<dbReference type="CDD" id="cd01830">
    <property type="entry name" value="XynE_like"/>
    <property type="match status" value="1"/>
</dbReference>
<dbReference type="Proteomes" id="UP001596977">
    <property type="component" value="Unassembled WGS sequence"/>
</dbReference>
<name>A0ABW3HC09_9SPHN</name>
<evidence type="ECO:0000313" key="4">
    <source>
        <dbReference type="Proteomes" id="UP001596977"/>
    </source>
</evidence>
<reference evidence="4" key="1">
    <citation type="journal article" date="2019" name="Int. J. Syst. Evol. Microbiol.">
        <title>The Global Catalogue of Microorganisms (GCM) 10K type strain sequencing project: providing services to taxonomists for standard genome sequencing and annotation.</title>
        <authorList>
            <consortium name="The Broad Institute Genomics Platform"/>
            <consortium name="The Broad Institute Genome Sequencing Center for Infectious Disease"/>
            <person name="Wu L."/>
            <person name="Ma J."/>
        </authorList>
    </citation>
    <scope>NUCLEOTIDE SEQUENCE [LARGE SCALE GENOMIC DNA]</scope>
    <source>
        <strain evidence="4">CCUG 62982</strain>
    </source>
</reference>
<dbReference type="RefSeq" id="WP_264944459.1">
    <property type="nucleotide sequence ID" value="NZ_JAPDRA010000005.1"/>
</dbReference>
<dbReference type="EMBL" id="JBHTJG010000005">
    <property type="protein sequence ID" value="MFD0947166.1"/>
    <property type="molecule type" value="Genomic_DNA"/>
</dbReference>
<accession>A0ABW3HC09</accession>
<protein>
    <submittedName>
        <fullName evidence="3">SGNH/GDSL hydrolase family protein</fullName>
    </submittedName>
</protein>
<dbReference type="Pfam" id="PF13472">
    <property type="entry name" value="Lipase_GDSL_2"/>
    <property type="match status" value="1"/>
</dbReference>
<feature type="domain" description="SGNH hydrolase-type esterase" evidence="2">
    <location>
        <begin position="202"/>
        <end position="399"/>
    </location>
</feature>
<dbReference type="InterPro" id="IPR053140">
    <property type="entry name" value="GDSL_Rv0518-like"/>
</dbReference>
<organism evidence="3 4">
    <name type="scientific">Sphingomonas canadensis</name>
    <dbReference type="NCBI Taxonomy" id="1219257"/>
    <lineage>
        <taxon>Bacteria</taxon>
        <taxon>Pseudomonadati</taxon>
        <taxon>Pseudomonadota</taxon>
        <taxon>Alphaproteobacteria</taxon>
        <taxon>Sphingomonadales</taxon>
        <taxon>Sphingomonadaceae</taxon>
        <taxon>Sphingomonas</taxon>
    </lineage>
</organism>
<feature type="chain" id="PRO_5047265770" evidence="1">
    <location>
        <begin position="24"/>
        <end position="412"/>
    </location>
</feature>
<keyword evidence="3" id="KW-0378">Hydrolase</keyword>
<evidence type="ECO:0000256" key="1">
    <source>
        <dbReference type="SAM" id="SignalP"/>
    </source>
</evidence>
<comment type="caution">
    <text evidence="3">The sequence shown here is derived from an EMBL/GenBank/DDBJ whole genome shotgun (WGS) entry which is preliminary data.</text>
</comment>